<dbReference type="SMART" id="SM00744">
    <property type="entry name" value="RINGv"/>
    <property type="match status" value="1"/>
</dbReference>
<dbReference type="SUPFAM" id="SSF57850">
    <property type="entry name" value="RING/U-box"/>
    <property type="match status" value="1"/>
</dbReference>
<evidence type="ECO:0000256" key="5">
    <source>
        <dbReference type="ARBA" id="ARBA00022833"/>
    </source>
</evidence>
<dbReference type="GO" id="GO:0016567">
    <property type="term" value="P:protein ubiquitination"/>
    <property type="evidence" value="ECO:0007669"/>
    <property type="project" value="TreeGrafter"/>
</dbReference>
<dbReference type="GO" id="GO:0005737">
    <property type="term" value="C:cytoplasm"/>
    <property type="evidence" value="ECO:0007669"/>
    <property type="project" value="TreeGrafter"/>
</dbReference>
<name>A0AAN8VK54_9MAGN</name>
<keyword evidence="4 6" id="KW-0863">Zinc-finger</keyword>
<evidence type="ECO:0000256" key="3">
    <source>
        <dbReference type="ARBA" id="ARBA00022723"/>
    </source>
</evidence>
<sequence length="237" mass="27722">MSDAWPHQFSDFGVEFSLSSPLPSAPQSSTLVQLKFSCKRMHKFYSVSEDQTGESIQEIDGEEEFCDFQDVIFEENSVLNPASPAQLLPIYRVLEHFNLRSEFHRTIFDKVIAKVREIFSGLRQGSERQLLNLSVKITDYTFYFRSESEYVYHMGLRLLEEGNFRMIPTKESFVGTLETKVYNMKEAAESCAICLEDFLQEELLKLMPCNHFYHEKCIKKWVEKSRYCPICRCELPI</sequence>
<dbReference type="Proteomes" id="UP001370490">
    <property type="component" value="Unassembled WGS sequence"/>
</dbReference>
<evidence type="ECO:0000259" key="7">
    <source>
        <dbReference type="PROSITE" id="PS50089"/>
    </source>
</evidence>
<dbReference type="SMART" id="SM00184">
    <property type="entry name" value="RING"/>
    <property type="match status" value="1"/>
</dbReference>
<evidence type="ECO:0000256" key="1">
    <source>
        <dbReference type="ARBA" id="ARBA00000900"/>
    </source>
</evidence>
<gene>
    <name evidence="8" type="ORF">RJ641_002989</name>
</gene>
<organism evidence="8 9">
    <name type="scientific">Dillenia turbinata</name>
    <dbReference type="NCBI Taxonomy" id="194707"/>
    <lineage>
        <taxon>Eukaryota</taxon>
        <taxon>Viridiplantae</taxon>
        <taxon>Streptophyta</taxon>
        <taxon>Embryophyta</taxon>
        <taxon>Tracheophyta</taxon>
        <taxon>Spermatophyta</taxon>
        <taxon>Magnoliopsida</taxon>
        <taxon>eudicotyledons</taxon>
        <taxon>Gunneridae</taxon>
        <taxon>Pentapetalae</taxon>
        <taxon>Dilleniales</taxon>
        <taxon>Dilleniaceae</taxon>
        <taxon>Dillenia</taxon>
    </lineage>
</organism>
<evidence type="ECO:0000256" key="2">
    <source>
        <dbReference type="ARBA" id="ARBA00012483"/>
    </source>
</evidence>
<accession>A0AAN8VK54</accession>
<dbReference type="InterPro" id="IPR001841">
    <property type="entry name" value="Znf_RING"/>
</dbReference>
<evidence type="ECO:0000313" key="8">
    <source>
        <dbReference type="EMBL" id="KAK6931196.1"/>
    </source>
</evidence>
<dbReference type="CDD" id="cd16454">
    <property type="entry name" value="RING-H2_PA-TM-RING"/>
    <property type="match status" value="1"/>
</dbReference>
<keyword evidence="5" id="KW-0862">Zinc</keyword>
<dbReference type="PROSITE" id="PS50089">
    <property type="entry name" value="ZF_RING_2"/>
    <property type="match status" value="1"/>
</dbReference>
<evidence type="ECO:0000256" key="6">
    <source>
        <dbReference type="PROSITE-ProRule" id="PRU00175"/>
    </source>
</evidence>
<dbReference type="EC" id="2.3.2.27" evidence="2"/>
<dbReference type="GO" id="GO:0008270">
    <property type="term" value="F:zinc ion binding"/>
    <property type="evidence" value="ECO:0007669"/>
    <property type="project" value="UniProtKB-KW"/>
</dbReference>
<dbReference type="AlphaFoldDB" id="A0AAN8VK54"/>
<dbReference type="PANTHER" id="PTHR15710">
    <property type="entry name" value="E3 UBIQUITIN-PROTEIN LIGASE PRAJA"/>
    <property type="match status" value="1"/>
</dbReference>
<dbReference type="InterPro" id="IPR011016">
    <property type="entry name" value="Znf_RING-CH"/>
</dbReference>
<comment type="catalytic activity">
    <reaction evidence="1">
        <text>S-ubiquitinyl-[E2 ubiquitin-conjugating enzyme]-L-cysteine + [acceptor protein]-L-lysine = [E2 ubiquitin-conjugating enzyme]-L-cysteine + N(6)-ubiquitinyl-[acceptor protein]-L-lysine.</text>
        <dbReference type="EC" id="2.3.2.27"/>
    </reaction>
</comment>
<evidence type="ECO:0000313" key="9">
    <source>
        <dbReference type="Proteomes" id="UP001370490"/>
    </source>
</evidence>
<protein>
    <recommendedName>
        <fullName evidence="2">RING-type E3 ubiquitin transferase</fullName>
        <ecNumber evidence="2">2.3.2.27</ecNumber>
    </recommendedName>
</protein>
<dbReference type="Gene3D" id="3.30.40.10">
    <property type="entry name" value="Zinc/RING finger domain, C3HC4 (zinc finger)"/>
    <property type="match status" value="1"/>
</dbReference>
<feature type="domain" description="RING-type" evidence="7">
    <location>
        <begin position="191"/>
        <end position="232"/>
    </location>
</feature>
<keyword evidence="3" id="KW-0479">Metal-binding</keyword>
<reference evidence="8 9" key="1">
    <citation type="submission" date="2023-12" db="EMBL/GenBank/DDBJ databases">
        <title>A high-quality genome assembly for Dillenia turbinata (Dilleniales).</title>
        <authorList>
            <person name="Chanderbali A."/>
        </authorList>
    </citation>
    <scope>NUCLEOTIDE SEQUENCE [LARGE SCALE GENOMIC DNA]</scope>
    <source>
        <strain evidence="8">LSX21</strain>
        <tissue evidence="8">Leaf</tissue>
    </source>
</reference>
<dbReference type="EMBL" id="JBAMMX010000011">
    <property type="protein sequence ID" value="KAK6931196.1"/>
    <property type="molecule type" value="Genomic_DNA"/>
</dbReference>
<dbReference type="InterPro" id="IPR013083">
    <property type="entry name" value="Znf_RING/FYVE/PHD"/>
</dbReference>
<proteinExistence type="predicted"/>
<dbReference type="GO" id="GO:0061630">
    <property type="term" value="F:ubiquitin protein ligase activity"/>
    <property type="evidence" value="ECO:0007669"/>
    <property type="project" value="UniProtKB-EC"/>
</dbReference>
<dbReference type="PANTHER" id="PTHR15710:SF77">
    <property type="entry name" value="RING-H2 FINGER PROTEIN ATL21B"/>
    <property type="match status" value="1"/>
</dbReference>
<comment type="caution">
    <text evidence="8">The sequence shown here is derived from an EMBL/GenBank/DDBJ whole genome shotgun (WGS) entry which is preliminary data.</text>
</comment>
<evidence type="ECO:0000256" key="4">
    <source>
        <dbReference type="ARBA" id="ARBA00022771"/>
    </source>
</evidence>
<dbReference type="Pfam" id="PF13639">
    <property type="entry name" value="zf-RING_2"/>
    <property type="match status" value="1"/>
</dbReference>
<keyword evidence="9" id="KW-1185">Reference proteome</keyword>